<feature type="compositionally biased region" description="Acidic residues" evidence="1">
    <location>
        <begin position="1804"/>
        <end position="1813"/>
    </location>
</feature>
<feature type="compositionally biased region" description="Acidic residues" evidence="1">
    <location>
        <begin position="1480"/>
        <end position="1508"/>
    </location>
</feature>
<feature type="compositionally biased region" description="Acidic residues" evidence="1">
    <location>
        <begin position="774"/>
        <end position="791"/>
    </location>
</feature>
<feature type="compositionally biased region" description="Polar residues" evidence="1">
    <location>
        <begin position="63"/>
        <end position="73"/>
    </location>
</feature>
<feature type="compositionally biased region" description="Basic and acidic residues" evidence="1">
    <location>
        <begin position="368"/>
        <end position="406"/>
    </location>
</feature>
<feature type="compositionally biased region" description="Basic and acidic residues" evidence="1">
    <location>
        <begin position="1302"/>
        <end position="1327"/>
    </location>
</feature>
<evidence type="ECO:0000256" key="1">
    <source>
        <dbReference type="SAM" id="MobiDB-lite"/>
    </source>
</evidence>
<feature type="compositionally biased region" description="Acidic residues" evidence="1">
    <location>
        <begin position="1828"/>
        <end position="1851"/>
    </location>
</feature>
<feature type="compositionally biased region" description="Acidic residues" evidence="1">
    <location>
        <begin position="869"/>
        <end position="904"/>
    </location>
</feature>
<feature type="compositionally biased region" description="Basic and acidic residues" evidence="1">
    <location>
        <begin position="1593"/>
        <end position="1609"/>
    </location>
</feature>
<feature type="compositionally biased region" description="Acidic residues" evidence="1">
    <location>
        <begin position="1154"/>
        <end position="1168"/>
    </location>
</feature>
<feature type="compositionally biased region" description="Acidic residues" evidence="1">
    <location>
        <begin position="800"/>
        <end position="811"/>
    </location>
</feature>
<feature type="compositionally biased region" description="Basic and acidic residues" evidence="1">
    <location>
        <begin position="1730"/>
        <end position="1739"/>
    </location>
</feature>
<feature type="compositionally biased region" description="Basic and acidic residues" evidence="1">
    <location>
        <begin position="74"/>
        <end position="87"/>
    </location>
</feature>
<feature type="compositionally biased region" description="Acidic residues" evidence="1">
    <location>
        <begin position="1331"/>
        <end position="1348"/>
    </location>
</feature>
<feature type="compositionally biased region" description="Basic and acidic residues" evidence="1">
    <location>
        <begin position="853"/>
        <end position="868"/>
    </location>
</feature>
<dbReference type="PANTHER" id="PTHR23005:SF3">
    <property type="entry name" value="RETINITIS PIGMENTOSA 1-LIKE 1 PROTEIN"/>
    <property type="match status" value="1"/>
</dbReference>
<feature type="region of interest" description="Disordered" evidence="1">
    <location>
        <begin position="1"/>
        <end position="124"/>
    </location>
</feature>
<feature type="compositionally biased region" description="Acidic residues" evidence="1">
    <location>
        <begin position="1278"/>
        <end position="1292"/>
    </location>
</feature>
<feature type="compositionally biased region" description="Acidic residues" evidence="1">
    <location>
        <begin position="1637"/>
        <end position="1648"/>
    </location>
</feature>
<dbReference type="GO" id="GO:0005930">
    <property type="term" value="C:axoneme"/>
    <property type="evidence" value="ECO:0007669"/>
    <property type="project" value="TreeGrafter"/>
</dbReference>
<feature type="compositionally biased region" description="Polar residues" evidence="1">
    <location>
        <begin position="922"/>
        <end position="931"/>
    </location>
</feature>
<feature type="region of interest" description="Disordered" evidence="1">
    <location>
        <begin position="154"/>
        <end position="213"/>
    </location>
</feature>
<feature type="compositionally biased region" description="Low complexity" evidence="1">
    <location>
        <begin position="326"/>
        <end position="343"/>
    </location>
</feature>
<evidence type="ECO:0008006" key="4">
    <source>
        <dbReference type="Google" id="ProtNLM"/>
    </source>
</evidence>
<feature type="compositionally biased region" description="Basic and acidic residues" evidence="1">
    <location>
        <begin position="1538"/>
        <end position="1547"/>
    </location>
</feature>
<feature type="compositionally biased region" description="Acidic residues" evidence="1">
    <location>
        <begin position="1887"/>
        <end position="1899"/>
    </location>
</feature>
<dbReference type="GO" id="GO:0060041">
    <property type="term" value="P:retina development in camera-type eye"/>
    <property type="evidence" value="ECO:0007669"/>
    <property type="project" value="TreeGrafter"/>
</dbReference>
<gene>
    <name evidence="2" type="ORF">Q5P01_005028</name>
</gene>
<dbReference type="GO" id="GO:0042461">
    <property type="term" value="P:photoreceptor cell development"/>
    <property type="evidence" value="ECO:0007669"/>
    <property type="project" value="TreeGrafter"/>
</dbReference>
<feature type="compositionally biased region" description="Basic and acidic residues" evidence="1">
    <location>
        <begin position="416"/>
        <end position="428"/>
    </location>
</feature>
<feature type="compositionally biased region" description="Acidic residues" evidence="1">
    <location>
        <begin position="1116"/>
        <end position="1128"/>
    </location>
</feature>
<feature type="compositionally biased region" description="Acidic residues" evidence="1">
    <location>
        <begin position="1755"/>
        <end position="1780"/>
    </location>
</feature>
<feature type="compositionally biased region" description="Basic and acidic residues" evidence="1">
    <location>
        <begin position="1251"/>
        <end position="1265"/>
    </location>
</feature>
<feature type="compositionally biased region" description="Polar residues" evidence="1">
    <location>
        <begin position="1782"/>
        <end position="1793"/>
    </location>
</feature>
<feature type="compositionally biased region" description="Basic and acidic residues" evidence="1">
    <location>
        <begin position="302"/>
        <end position="314"/>
    </location>
</feature>
<feature type="compositionally biased region" description="Acidic residues" evidence="1">
    <location>
        <begin position="1414"/>
        <end position="1434"/>
    </location>
</feature>
<feature type="compositionally biased region" description="Basic and acidic residues" evidence="1">
    <location>
        <begin position="1349"/>
        <end position="1364"/>
    </location>
</feature>
<proteinExistence type="predicted"/>
<feature type="compositionally biased region" description="Basic and acidic residues" evidence="1">
    <location>
        <begin position="1707"/>
        <end position="1716"/>
    </location>
</feature>
<comment type="caution">
    <text evidence="2">The sequence shown here is derived from an EMBL/GenBank/DDBJ whole genome shotgun (WGS) entry which is preliminary data.</text>
</comment>
<feature type="compositionally biased region" description="Polar residues" evidence="1">
    <location>
        <begin position="569"/>
        <end position="578"/>
    </location>
</feature>
<feature type="compositionally biased region" description="Acidic residues" evidence="1">
    <location>
        <begin position="1185"/>
        <end position="1196"/>
    </location>
</feature>
<feature type="region of interest" description="Disordered" evidence="1">
    <location>
        <begin position="757"/>
        <end position="1854"/>
    </location>
</feature>
<organism evidence="2 3">
    <name type="scientific">Channa striata</name>
    <name type="common">Snakehead murrel</name>
    <name type="synonym">Ophicephalus striatus</name>
    <dbReference type="NCBI Taxonomy" id="64152"/>
    <lineage>
        <taxon>Eukaryota</taxon>
        <taxon>Metazoa</taxon>
        <taxon>Chordata</taxon>
        <taxon>Craniata</taxon>
        <taxon>Vertebrata</taxon>
        <taxon>Euteleostomi</taxon>
        <taxon>Actinopterygii</taxon>
        <taxon>Neopterygii</taxon>
        <taxon>Teleostei</taxon>
        <taxon>Neoteleostei</taxon>
        <taxon>Acanthomorphata</taxon>
        <taxon>Anabantaria</taxon>
        <taxon>Anabantiformes</taxon>
        <taxon>Channoidei</taxon>
        <taxon>Channidae</taxon>
        <taxon>Channa</taxon>
    </lineage>
</organism>
<keyword evidence="3" id="KW-1185">Reference proteome</keyword>
<feature type="compositionally biased region" description="Basic and acidic residues" evidence="1">
    <location>
        <begin position="155"/>
        <end position="172"/>
    </location>
</feature>
<feature type="compositionally biased region" description="Acidic residues" evidence="1">
    <location>
        <begin position="1216"/>
        <end position="1250"/>
    </location>
</feature>
<feature type="compositionally biased region" description="Polar residues" evidence="1">
    <location>
        <begin position="32"/>
        <end position="44"/>
    </location>
</feature>
<dbReference type="EMBL" id="JAUPFM010000003">
    <property type="protein sequence ID" value="KAK2856293.1"/>
    <property type="molecule type" value="Genomic_DNA"/>
</dbReference>
<feature type="compositionally biased region" description="Acidic residues" evidence="1">
    <location>
        <begin position="1079"/>
        <end position="1088"/>
    </location>
</feature>
<feature type="compositionally biased region" description="Acidic residues" evidence="1">
    <location>
        <begin position="1445"/>
        <end position="1456"/>
    </location>
</feature>
<protein>
    <recommendedName>
        <fullName evidence="4">Retinitis pigmentosa 1-like 1 protein</fullName>
    </recommendedName>
</protein>
<feature type="region of interest" description="Disordered" evidence="1">
    <location>
        <begin position="1887"/>
        <end position="1917"/>
    </location>
</feature>
<feature type="compositionally biased region" description="Acidic residues" evidence="1">
    <location>
        <begin position="1029"/>
        <end position="1045"/>
    </location>
</feature>
<feature type="compositionally biased region" description="Basic and acidic residues" evidence="1">
    <location>
        <begin position="1457"/>
        <end position="1467"/>
    </location>
</feature>
<accession>A0AA88NGS8</accession>
<feature type="region of interest" description="Disordered" evidence="1">
    <location>
        <begin position="525"/>
        <end position="582"/>
    </location>
</feature>
<dbReference type="PANTHER" id="PTHR23005">
    <property type="entry name" value="RETINITIS PIGMENTOSA 1 PROTEIN"/>
    <property type="match status" value="1"/>
</dbReference>
<feature type="compositionally biased region" description="Basic and acidic residues" evidence="1">
    <location>
        <begin position="1386"/>
        <end position="1402"/>
    </location>
</feature>
<feature type="region of interest" description="Disordered" evidence="1">
    <location>
        <begin position="302"/>
        <end position="442"/>
    </location>
</feature>
<feature type="compositionally biased region" description="Acidic residues" evidence="1">
    <location>
        <begin position="939"/>
        <end position="950"/>
    </location>
</feature>
<sequence>MQEQATQYSKGKRSCNSKSSRQDRQIADGSNEAKSANSAETCRSAQPKRTKHHGISHAESKGSDLSQTLSSSDVVKEMCEIPVRESESTATEGIITGPLEVSDNKGDNNTDADDFDLVPSSLPNASPTEVVNEWLKTIPAESDMYDMEELSENCEADKTDRTTKEIQKHDNSDSAAENTEDIGVLKNNGPNNDCHTGSEAPNEDNTSTQRDDASKVFHSSVQVMKVLLNPKLDRCNSLPEVSPVYGRKLSTSARGLLDCLVKLQLIDHDPKNANEMAKRYQELMNILQSLWLCDPPESKQVLEKGHRHSVDNEFNHTSSSGVDVNSGSTGSGKSSDGVKTSDGGNHDVSQPLTDADMLRVVQEVGQAEDQRTFEREVEGMHEEKQKEDDPATDDTIRSNDSPRELPETPSSPNKSSETDRTAPKHSGEAETESPEDIKSDSPLLVQRAQLAKRISQDPDPVWVLKLLTKIERQFMTHYINAMREFKVRWSLDDNEQLNEMISELETEVRKRIEKSVDRELRKIQGRAGLPRPPKETMSRASTTQTEERRRRLKIMVKQSVDTQTEKSTDSATGTSYSDQRSESDVEYCPCETCIRKKVTSNPPLPAEVMNTAPVLPDFDLKRILVMKTNDPDKAQKLTCASHAENHIETAAAVTLVERPIVKAVREAEEDEEQHDTEDNFAFVLEAKEAESAAESAMGDDANAAEETPVVASPELQADKEQAVEVEPNEDTITANEIMAASEDKPNKGVEAFLAEESHFASTTRGELAKKGEGELEEATAEVTTAEDDTAAEETAVAAGGEDESDKGEDVEEEKRDNEGNIHVMGTENPADENNGIDVASESEEVTKQNVIAADKETVTIGEDGTKDEAAEDEGEFVSEAFTEPESDTDEAVDAGPADDEEEDAATSHDELNEEAADVTIAESETTADDVTSMSKHESDESDKEELGEEGMENHEELQDEETTADDTSKEPATTEDDVAVEKATAVTCKDESKEDNVEDETAAETTIATTENESDNEETANGEETASASDDDSAEDVTGNEDEAVEENHATGNKLSKEPTEEAITENEHALEMETVVTSEDEPIEEAVEATANECKNSEEADVATATEDESHKEETAEESTGDNEEELSSTSGEESAQENYGTVASDGSKEPAEEAETLDEMTTEETAEDKAAAEETSVAGITENESDKEEADNGEEAVATSDNDFANDAVTNADEITEDDTTGDELSEEPAEIATTEDETEKDTDAGSEDESKKEFAEATKAEDENAAGGSDVAATTEDEPDKDDDVETEVDENKGLAADTRAEDGTTDTDKAETAEHESATDKDNALTSEDEGEDSSAAEEADDVATTERDSDKDAAVKEEILAPSADESESEEIAENVTNEDENGKEIDATMTGEDLKNAAENVADTTEHESDEAEEEAAEEAAASNEDDSAQVQDATSNDESVEENDNTDDAAVDKDEVKTDDNGANVETATEAENPCEEEISEADESNEEQMEETTGGEEFVDEQNNADADPEPANGESYKSGTENESEEERYEQATDENKSENIAATDATETAGEEDISKVSNDNESGDEDSEGKSENENVDETAEEDKLAMDENKTLGEKDLVQIASAKEIQETDDAASYSDELVGTAGDESEEAENESEASAEHKSGTEAVTTGDDDEEHGTAAEESGEPEMAGNETTEGEGGEECGTQSESEGDESAQDDRRELAEGEDKDDLEDDVSECITERHQKGPNDETQGPDDVVELRPGDDDEVEGVSEEDAEKGENTSNEDDVNDGGQTETNVTQCECINIRNGSHDTDEDNDQEEPETPKKNWCRIQGDSADGEDEAEEDSDGPEKETDDDEQDAVSCKTRDKLVIFNRAAGQTTLIQLDTLNKVNAESEDGAYADVEDSETELNSQEDITGLESKKFSP</sequence>
<name>A0AA88NGS8_CHASR</name>
<feature type="compositionally biased region" description="Acidic residues" evidence="1">
    <location>
        <begin position="1717"/>
        <end position="1727"/>
    </location>
</feature>
<feature type="compositionally biased region" description="Acidic residues" evidence="1">
    <location>
        <begin position="1012"/>
        <end position="1021"/>
    </location>
</feature>
<feature type="compositionally biased region" description="Acidic residues" evidence="1">
    <location>
        <begin position="1370"/>
        <end position="1385"/>
    </location>
</feature>
<feature type="compositionally biased region" description="Basic residues" evidence="1">
    <location>
        <begin position="46"/>
        <end position="55"/>
    </location>
</feature>
<feature type="compositionally biased region" description="Polar residues" evidence="1">
    <location>
        <begin position="315"/>
        <end position="325"/>
    </location>
</feature>
<dbReference type="GO" id="GO:0035082">
    <property type="term" value="P:axoneme assembly"/>
    <property type="evidence" value="ECO:0007669"/>
    <property type="project" value="TreeGrafter"/>
</dbReference>
<evidence type="ECO:0000313" key="3">
    <source>
        <dbReference type="Proteomes" id="UP001187415"/>
    </source>
</evidence>
<evidence type="ECO:0000313" key="2">
    <source>
        <dbReference type="EMBL" id="KAK2856293.1"/>
    </source>
</evidence>
<dbReference type="Proteomes" id="UP001187415">
    <property type="component" value="Unassembled WGS sequence"/>
</dbReference>
<feature type="compositionally biased region" description="Basic and acidic residues" evidence="1">
    <location>
        <begin position="1055"/>
        <end position="1072"/>
    </location>
</feature>
<reference evidence="2" key="1">
    <citation type="submission" date="2023-07" db="EMBL/GenBank/DDBJ databases">
        <title>Chromosome-level Genome Assembly of Striped Snakehead (Channa striata).</title>
        <authorList>
            <person name="Liu H."/>
        </authorList>
    </citation>
    <scope>NUCLEOTIDE SEQUENCE</scope>
    <source>
        <strain evidence="2">Gz</strain>
        <tissue evidence="2">Muscle</tissue>
    </source>
</reference>